<dbReference type="InterPro" id="IPR043812">
    <property type="entry name" value="DUF5794"/>
</dbReference>
<dbReference type="GeneID" id="68854577"/>
<evidence type="ECO:0000256" key="1">
    <source>
        <dbReference type="SAM" id="MobiDB-lite"/>
    </source>
</evidence>
<evidence type="ECO:0000313" key="4">
    <source>
        <dbReference type="Proteomes" id="UP000663525"/>
    </source>
</evidence>
<dbReference type="EMBL" id="CP064787">
    <property type="protein sequence ID" value="QSG05297.1"/>
    <property type="molecule type" value="Genomic_DNA"/>
</dbReference>
<dbReference type="AlphaFoldDB" id="A0A897MXW6"/>
<feature type="transmembrane region" description="Helical" evidence="2">
    <location>
        <begin position="21"/>
        <end position="45"/>
    </location>
</feature>
<accession>A0A897MXW6</accession>
<feature type="compositionally biased region" description="Acidic residues" evidence="1">
    <location>
        <begin position="263"/>
        <end position="273"/>
    </location>
</feature>
<feature type="region of interest" description="Disordered" evidence="1">
    <location>
        <begin position="243"/>
        <end position="282"/>
    </location>
</feature>
<sequence length="282" mass="28649">MSSSQHPIALAIERQVGGATRLLATVMWLPLVDGVFPALVLAGAIDGVGGIFEVGLLVFGGSATVAVILADMDGGPREQVPKVFAVGAVLVVVAGIEAALAPTIQSLLDLQTFQRFAAVVILAVAAKTASSRLGELLPRPAMIVALGLLASLEPAGATLAFSTDLGLVVRGVAAGLVGATFALLVALAGPALRGMVDLDRFRFGSAVALGMLPLSIFGLVPGDAPIALVVLALTALLAFDPDSADERAPEPAITDGSGPREVDESDEVGDGDSDDRYRAPWL</sequence>
<reference evidence="3" key="1">
    <citation type="submission" date="2020-11" db="EMBL/GenBank/DDBJ databases">
        <title>Carbohydrate-dependent, anaerobic sulfur respiration: A novel catabolism in halophilic archaea.</title>
        <authorList>
            <person name="Sorokin D.Y."/>
            <person name="Messina E."/>
            <person name="Smedile F."/>
            <person name="La Cono V."/>
            <person name="Hallsworth J.E."/>
            <person name="Yakimov M.M."/>
        </authorList>
    </citation>
    <scope>NUCLEOTIDE SEQUENCE</scope>
    <source>
        <strain evidence="3">HSR12-1</strain>
    </source>
</reference>
<feature type="transmembrane region" description="Helical" evidence="2">
    <location>
        <begin position="167"/>
        <end position="189"/>
    </location>
</feature>
<keyword evidence="2" id="KW-0472">Membrane</keyword>
<keyword evidence="2" id="KW-0812">Transmembrane</keyword>
<evidence type="ECO:0000313" key="3">
    <source>
        <dbReference type="EMBL" id="QSG05297.1"/>
    </source>
</evidence>
<feature type="transmembrane region" description="Helical" evidence="2">
    <location>
        <begin position="141"/>
        <end position="161"/>
    </location>
</feature>
<gene>
    <name evidence="3" type="ORF">HSR121_0948</name>
</gene>
<dbReference type="Proteomes" id="UP000663525">
    <property type="component" value="Chromosome"/>
</dbReference>
<feature type="transmembrane region" description="Helical" evidence="2">
    <location>
        <begin position="83"/>
        <end position="101"/>
    </location>
</feature>
<protein>
    <submittedName>
        <fullName evidence="3">Putative membrane protein</fullName>
    </submittedName>
</protein>
<dbReference type="Pfam" id="PF19107">
    <property type="entry name" value="DUF5794"/>
    <property type="match status" value="1"/>
</dbReference>
<organism evidence="3 4">
    <name type="scientific">Halapricum desulfuricans</name>
    <dbReference type="NCBI Taxonomy" id="2841257"/>
    <lineage>
        <taxon>Archaea</taxon>
        <taxon>Methanobacteriati</taxon>
        <taxon>Methanobacteriota</taxon>
        <taxon>Stenosarchaea group</taxon>
        <taxon>Halobacteria</taxon>
        <taxon>Halobacteriales</taxon>
        <taxon>Haloarculaceae</taxon>
        <taxon>Halapricum</taxon>
    </lineage>
</organism>
<proteinExistence type="predicted"/>
<feature type="transmembrane region" description="Helical" evidence="2">
    <location>
        <begin position="51"/>
        <end position="71"/>
    </location>
</feature>
<name>A0A897MXW6_9EURY</name>
<dbReference type="RefSeq" id="WP_229115073.1">
    <property type="nucleotide sequence ID" value="NZ_CP064787.1"/>
</dbReference>
<evidence type="ECO:0000256" key="2">
    <source>
        <dbReference type="SAM" id="Phobius"/>
    </source>
</evidence>
<keyword evidence="2" id="KW-1133">Transmembrane helix</keyword>